<proteinExistence type="predicted"/>
<gene>
    <name evidence="1" type="ORF">C0Q70_05375</name>
</gene>
<dbReference type="AlphaFoldDB" id="A0A2T7PL38"/>
<evidence type="ECO:0000313" key="1">
    <source>
        <dbReference type="EMBL" id="PVD34112.1"/>
    </source>
</evidence>
<organism evidence="1 2">
    <name type="scientific">Pomacea canaliculata</name>
    <name type="common">Golden apple snail</name>
    <dbReference type="NCBI Taxonomy" id="400727"/>
    <lineage>
        <taxon>Eukaryota</taxon>
        <taxon>Metazoa</taxon>
        <taxon>Spiralia</taxon>
        <taxon>Lophotrochozoa</taxon>
        <taxon>Mollusca</taxon>
        <taxon>Gastropoda</taxon>
        <taxon>Caenogastropoda</taxon>
        <taxon>Architaenioglossa</taxon>
        <taxon>Ampullarioidea</taxon>
        <taxon>Ampullariidae</taxon>
        <taxon>Pomacea</taxon>
    </lineage>
</organism>
<reference evidence="1 2" key="1">
    <citation type="submission" date="2018-04" db="EMBL/GenBank/DDBJ databases">
        <title>The genome of golden apple snail Pomacea canaliculata provides insight into stress tolerance and invasive adaptation.</title>
        <authorList>
            <person name="Liu C."/>
            <person name="Liu B."/>
            <person name="Ren Y."/>
            <person name="Zhang Y."/>
            <person name="Wang H."/>
            <person name="Li S."/>
            <person name="Jiang F."/>
            <person name="Yin L."/>
            <person name="Zhang G."/>
            <person name="Qian W."/>
            <person name="Fan W."/>
        </authorList>
    </citation>
    <scope>NUCLEOTIDE SEQUENCE [LARGE SCALE GENOMIC DNA]</scope>
    <source>
        <strain evidence="1">SZHN2017</strain>
        <tissue evidence="1">Muscle</tissue>
    </source>
</reference>
<sequence>MGKGFTFSEFSFSDSLLSVHFCADIGRTGLQLKIAFPRATRRKEQLFPLLPPIASHVSSNSVKNKDDDDTDYQ</sequence>
<comment type="caution">
    <text evidence="1">The sequence shown here is derived from an EMBL/GenBank/DDBJ whole genome shotgun (WGS) entry which is preliminary data.</text>
</comment>
<name>A0A2T7PL38_POMCA</name>
<evidence type="ECO:0000313" key="2">
    <source>
        <dbReference type="Proteomes" id="UP000245119"/>
    </source>
</evidence>
<accession>A0A2T7PL38</accession>
<feature type="non-terminal residue" evidence="1">
    <location>
        <position position="73"/>
    </location>
</feature>
<keyword evidence="2" id="KW-1185">Reference proteome</keyword>
<dbReference type="Proteomes" id="UP000245119">
    <property type="component" value="Linkage Group LG3"/>
</dbReference>
<protein>
    <submittedName>
        <fullName evidence="1">Uncharacterized protein</fullName>
    </submittedName>
</protein>
<dbReference type="EMBL" id="PZQS01000003">
    <property type="protein sequence ID" value="PVD34112.1"/>
    <property type="molecule type" value="Genomic_DNA"/>
</dbReference>